<evidence type="ECO:0000313" key="1">
    <source>
        <dbReference type="EMBL" id="QHU19016.1"/>
    </source>
</evidence>
<sequence>MKLNLCLNNFIYNHFKFYKIFYLIFYKIL</sequence>
<organism evidence="1">
    <name type="scientific">viral metagenome</name>
    <dbReference type="NCBI Taxonomy" id="1070528"/>
    <lineage>
        <taxon>unclassified sequences</taxon>
        <taxon>metagenomes</taxon>
        <taxon>organismal metagenomes</taxon>
    </lineage>
</organism>
<name>A0A6C0KPE4_9ZZZZ</name>
<dbReference type="AlphaFoldDB" id="A0A6C0KPE4"/>
<protein>
    <submittedName>
        <fullName evidence="1">Uncharacterized protein</fullName>
    </submittedName>
</protein>
<proteinExistence type="predicted"/>
<reference evidence="1" key="1">
    <citation type="journal article" date="2020" name="Nature">
        <title>Giant virus diversity and host interactions through global metagenomics.</title>
        <authorList>
            <person name="Schulz F."/>
            <person name="Roux S."/>
            <person name="Paez-Espino D."/>
            <person name="Jungbluth S."/>
            <person name="Walsh D.A."/>
            <person name="Denef V.J."/>
            <person name="McMahon K.D."/>
            <person name="Konstantinidis K.T."/>
            <person name="Eloe-Fadrosh E.A."/>
            <person name="Kyrpides N.C."/>
            <person name="Woyke T."/>
        </authorList>
    </citation>
    <scope>NUCLEOTIDE SEQUENCE</scope>
    <source>
        <strain evidence="1">GVMAG-S-3300013014-104</strain>
    </source>
</reference>
<accession>A0A6C0KPE4</accession>
<dbReference type="EMBL" id="MN740943">
    <property type="protein sequence ID" value="QHU19016.1"/>
    <property type="molecule type" value="Genomic_DNA"/>
</dbReference>